<dbReference type="EMBL" id="JAIQCV010000011">
    <property type="protein sequence ID" value="KAH1047198.1"/>
    <property type="molecule type" value="Genomic_DNA"/>
</dbReference>
<dbReference type="AlphaFoldDB" id="A0A9D3UL99"/>
<reference evidence="2 3" key="1">
    <citation type="journal article" date="2021" name="Plant Biotechnol. J.">
        <title>Multi-omics assisted identification of the key and species-specific regulatory components of drought-tolerant mechanisms in Gossypium stocksii.</title>
        <authorList>
            <person name="Yu D."/>
            <person name="Ke L."/>
            <person name="Zhang D."/>
            <person name="Wu Y."/>
            <person name="Sun Y."/>
            <person name="Mei J."/>
            <person name="Sun J."/>
            <person name="Sun Y."/>
        </authorList>
    </citation>
    <scope>NUCLEOTIDE SEQUENCE [LARGE SCALE GENOMIC DNA]</scope>
    <source>
        <strain evidence="3">cv. E1</strain>
        <tissue evidence="2">Leaf</tissue>
    </source>
</reference>
<comment type="caution">
    <text evidence="2">The sequence shown here is derived from an EMBL/GenBank/DDBJ whole genome shotgun (WGS) entry which is preliminary data.</text>
</comment>
<dbReference type="GO" id="GO:0004523">
    <property type="term" value="F:RNA-DNA hybrid ribonuclease activity"/>
    <property type="evidence" value="ECO:0007669"/>
    <property type="project" value="InterPro"/>
</dbReference>
<organism evidence="2 3">
    <name type="scientific">Gossypium stocksii</name>
    <dbReference type="NCBI Taxonomy" id="47602"/>
    <lineage>
        <taxon>Eukaryota</taxon>
        <taxon>Viridiplantae</taxon>
        <taxon>Streptophyta</taxon>
        <taxon>Embryophyta</taxon>
        <taxon>Tracheophyta</taxon>
        <taxon>Spermatophyta</taxon>
        <taxon>Magnoliopsida</taxon>
        <taxon>eudicotyledons</taxon>
        <taxon>Gunneridae</taxon>
        <taxon>Pentapetalae</taxon>
        <taxon>rosids</taxon>
        <taxon>malvids</taxon>
        <taxon>Malvales</taxon>
        <taxon>Malvaceae</taxon>
        <taxon>Malvoideae</taxon>
        <taxon>Gossypium</taxon>
    </lineage>
</organism>
<proteinExistence type="predicted"/>
<accession>A0A9D3UL99</accession>
<dbReference type="PANTHER" id="PTHR47074:SF61">
    <property type="entry name" value="RNASE H TYPE-1 DOMAIN-CONTAINING PROTEIN"/>
    <property type="match status" value="1"/>
</dbReference>
<evidence type="ECO:0000313" key="2">
    <source>
        <dbReference type="EMBL" id="KAH1047198.1"/>
    </source>
</evidence>
<name>A0A9D3UL99_9ROSI</name>
<keyword evidence="3" id="KW-1185">Reference proteome</keyword>
<dbReference type="Gene3D" id="3.30.420.10">
    <property type="entry name" value="Ribonuclease H-like superfamily/Ribonuclease H"/>
    <property type="match status" value="1"/>
</dbReference>
<dbReference type="Pfam" id="PF13456">
    <property type="entry name" value="RVT_3"/>
    <property type="match status" value="1"/>
</dbReference>
<dbReference type="InterPro" id="IPR036397">
    <property type="entry name" value="RNaseH_sf"/>
</dbReference>
<dbReference type="InterPro" id="IPR044730">
    <property type="entry name" value="RNase_H-like_dom_plant"/>
</dbReference>
<dbReference type="OrthoDB" id="955670at2759"/>
<dbReference type="SUPFAM" id="SSF53098">
    <property type="entry name" value="Ribonuclease H-like"/>
    <property type="match status" value="1"/>
</dbReference>
<dbReference type="InterPro" id="IPR002156">
    <property type="entry name" value="RNaseH_domain"/>
</dbReference>
<sequence length="129" mass="14939">MGACTYRFDDMADVAVAEARACERAMVFASELGCKRIMVEGDSLITIKKLNSKEEDKYVLRSIIRNIREVGKQFDYVSYLFVPRATNMAAHTLALEGRRSRHVCYWFHEPSASVKLVLELDRRNWAQRF</sequence>
<gene>
    <name evidence="2" type="ORF">J1N35_037982</name>
</gene>
<feature type="domain" description="RNase H type-1" evidence="1">
    <location>
        <begin position="3"/>
        <end position="94"/>
    </location>
</feature>
<evidence type="ECO:0000313" key="3">
    <source>
        <dbReference type="Proteomes" id="UP000828251"/>
    </source>
</evidence>
<dbReference type="InterPro" id="IPR012337">
    <property type="entry name" value="RNaseH-like_sf"/>
</dbReference>
<dbReference type="Proteomes" id="UP000828251">
    <property type="component" value="Unassembled WGS sequence"/>
</dbReference>
<protein>
    <recommendedName>
        <fullName evidence="1">RNase H type-1 domain-containing protein</fullName>
    </recommendedName>
</protein>
<dbReference type="CDD" id="cd06222">
    <property type="entry name" value="RNase_H_like"/>
    <property type="match status" value="1"/>
</dbReference>
<dbReference type="InterPro" id="IPR052929">
    <property type="entry name" value="RNase_H-like_EbsB-rel"/>
</dbReference>
<evidence type="ECO:0000259" key="1">
    <source>
        <dbReference type="Pfam" id="PF13456"/>
    </source>
</evidence>
<dbReference type="GO" id="GO:0003676">
    <property type="term" value="F:nucleic acid binding"/>
    <property type="evidence" value="ECO:0007669"/>
    <property type="project" value="InterPro"/>
</dbReference>
<dbReference type="PANTHER" id="PTHR47074">
    <property type="entry name" value="BNAC02G40300D PROTEIN"/>
    <property type="match status" value="1"/>
</dbReference>